<dbReference type="OrthoDB" id="75164at2759"/>
<dbReference type="CDD" id="cd00257">
    <property type="entry name" value="beta-trefoil_FSCN-like"/>
    <property type="match status" value="1"/>
</dbReference>
<evidence type="ECO:0000313" key="3">
    <source>
        <dbReference type="EMBL" id="KDO35145.1"/>
    </source>
</evidence>
<dbReference type="OMA" id="QWTIEAN"/>
<gene>
    <name evidence="3" type="ORF">SPRG_01212</name>
</gene>
<keyword evidence="4" id="KW-1185">Reference proteome</keyword>
<protein>
    <recommendedName>
        <fullName evidence="5">Ricin B lectin domain-containing protein</fullName>
    </recommendedName>
</protein>
<evidence type="ECO:0008006" key="5">
    <source>
        <dbReference type="Google" id="ProtNLM"/>
    </source>
</evidence>
<reference evidence="3 4" key="1">
    <citation type="journal article" date="2013" name="PLoS Genet.">
        <title>Distinctive expansion of potential virulence genes in the genome of the oomycete fish pathogen Saprolegnia parasitica.</title>
        <authorList>
            <person name="Jiang R.H."/>
            <person name="de Bruijn I."/>
            <person name="Haas B.J."/>
            <person name="Belmonte R."/>
            <person name="Lobach L."/>
            <person name="Christie J."/>
            <person name="van den Ackerveken G."/>
            <person name="Bottin A."/>
            <person name="Bulone V."/>
            <person name="Diaz-Moreno S.M."/>
            <person name="Dumas B."/>
            <person name="Fan L."/>
            <person name="Gaulin E."/>
            <person name="Govers F."/>
            <person name="Grenville-Briggs L.J."/>
            <person name="Horner N.R."/>
            <person name="Levin J.Z."/>
            <person name="Mammella M."/>
            <person name="Meijer H.J."/>
            <person name="Morris P."/>
            <person name="Nusbaum C."/>
            <person name="Oome S."/>
            <person name="Phillips A.J."/>
            <person name="van Rooyen D."/>
            <person name="Rzeszutek E."/>
            <person name="Saraiva M."/>
            <person name="Secombes C.J."/>
            <person name="Seidl M.F."/>
            <person name="Snel B."/>
            <person name="Stassen J.H."/>
            <person name="Sykes S."/>
            <person name="Tripathy S."/>
            <person name="van den Berg H."/>
            <person name="Vega-Arreguin J.C."/>
            <person name="Wawra S."/>
            <person name="Young S.K."/>
            <person name="Zeng Q."/>
            <person name="Dieguez-Uribeondo J."/>
            <person name="Russ C."/>
            <person name="Tyler B.M."/>
            <person name="van West P."/>
        </authorList>
    </citation>
    <scope>NUCLEOTIDE SEQUENCE [LARGE SCALE GENOMIC DNA]</scope>
    <source>
        <strain evidence="3 4">CBS 223.65</strain>
    </source>
</reference>
<accession>A0A067D0X8</accession>
<evidence type="ECO:0000313" key="4">
    <source>
        <dbReference type="Proteomes" id="UP000030745"/>
    </source>
</evidence>
<dbReference type="KEGG" id="spar:SPRG_01212"/>
<dbReference type="InterPro" id="IPR008999">
    <property type="entry name" value="Actin-crosslinking"/>
</dbReference>
<sequence>MLHLERLFLLATAASSLAVADQCCFKDGDVISLRSDTGNYMGRCDSCVSNGAYKDSAFVHVKTPASSPWAQWTVVNTGNGKIALRADSGKYLSRCNNCAPGAAHPDEAFVYVDDWTTAPWAQWTCKEAGDGKVALQADSGKFLARCNNCVGGAYPDTAMVHAKTFNGTRYAQWTIEANGKLSTNRCQVPTAAPTTAASYLPTPAPTTMSSSAPTPFPTTPKLKPTTPVHSPTSVSVY</sequence>
<feature type="chain" id="PRO_5001635113" description="Ricin B lectin domain-containing protein" evidence="2">
    <location>
        <begin position="19"/>
        <end position="237"/>
    </location>
</feature>
<feature type="compositionally biased region" description="Polar residues" evidence="1">
    <location>
        <begin position="228"/>
        <end position="237"/>
    </location>
</feature>
<feature type="compositionally biased region" description="Low complexity" evidence="1">
    <location>
        <begin position="205"/>
        <end position="227"/>
    </location>
</feature>
<feature type="region of interest" description="Disordered" evidence="1">
    <location>
        <begin position="197"/>
        <end position="237"/>
    </location>
</feature>
<dbReference type="SUPFAM" id="SSF50405">
    <property type="entry name" value="Actin-crosslinking proteins"/>
    <property type="match status" value="1"/>
</dbReference>
<keyword evidence="2" id="KW-0732">Signal</keyword>
<feature type="signal peptide" evidence="2">
    <location>
        <begin position="1"/>
        <end position="18"/>
    </location>
</feature>
<evidence type="ECO:0000256" key="2">
    <source>
        <dbReference type="SAM" id="SignalP"/>
    </source>
</evidence>
<dbReference type="VEuPathDB" id="FungiDB:SPRG_01212"/>
<name>A0A067D0X8_SAPPC</name>
<dbReference type="Gene3D" id="2.80.10.50">
    <property type="match status" value="1"/>
</dbReference>
<evidence type="ECO:0000256" key="1">
    <source>
        <dbReference type="SAM" id="MobiDB-lite"/>
    </source>
</evidence>
<dbReference type="RefSeq" id="XP_012194793.1">
    <property type="nucleotide sequence ID" value="XM_012339403.1"/>
</dbReference>
<organism evidence="3 4">
    <name type="scientific">Saprolegnia parasitica (strain CBS 223.65)</name>
    <dbReference type="NCBI Taxonomy" id="695850"/>
    <lineage>
        <taxon>Eukaryota</taxon>
        <taxon>Sar</taxon>
        <taxon>Stramenopiles</taxon>
        <taxon>Oomycota</taxon>
        <taxon>Saprolegniomycetes</taxon>
        <taxon>Saprolegniales</taxon>
        <taxon>Saprolegniaceae</taxon>
        <taxon>Saprolegnia</taxon>
    </lineage>
</organism>
<dbReference type="EMBL" id="KK583190">
    <property type="protein sequence ID" value="KDO35145.1"/>
    <property type="molecule type" value="Genomic_DNA"/>
</dbReference>
<dbReference type="GeneID" id="24123814"/>
<proteinExistence type="predicted"/>
<dbReference type="AlphaFoldDB" id="A0A067D0X8"/>
<dbReference type="Proteomes" id="UP000030745">
    <property type="component" value="Unassembled WGS sequence"/>
</dbReference>